<dbReference type="RefSeq" id="WP_142892351.1">
    <property type="nucleotide sequence ID" value="NZ_ML660161.1"/>
</dbReference>
<dbReference type="EMBL" id="VIKS01000003">
    <property type="protein sequence ID" value="TQV88866.1"/>
    <property type="molecule type" value="Genomic_DNA"/>
</dbReference>
<dbReference type="PANTHER" id="PTHR33507:SF3">
    <property type="entry name" value="INNER MEMBRANE PROTEIN YBBJ"/>
    <property type="match status" value="1"/>
</dbReference>
<evidence type="ECO:0000256" key="3">
    <source>
        <dbReference type="ARBA" id="ARBA00022989"/>
    </source>
</evidence>
<dbReference type="InterPro" id="IPR012340">
    <property type="entry name" value="NA-bd_OB-fold"/>
</dbReference>
<dbReference type="AlphaFoldDB" id="A0A545UHB4"/>
<feature type="transmembrane region" description="Helical" evidence="5">
    <location>
        <begin position="28"/>
        <end position="47"/>
    </location>
</feature>
<dbReference type="Gene3D" id="2.40.50.140">
    <property type="entry name" value="Nucleic acid-binding proteins"/>
    <property type="match status" value="1"/>
</dbReference>
<reference evidence="7 8" key="1">
    <citation type="submission" date="2019-07" db="EMBL/GenBank/DDBJ databases">
        <title>Draft genome for Aliikangiella sp. M105.</title>
        <authorList>
            <person name="Wang G."/>
        </authorList>
    </citation>
    <scope>NUCLEOTIDE SEQUENCE [LARGE SCALE GENOMIC DNA]</scope>
    <source>
        <strain evidence="7 8">M105</strain>
    </source>
</reference>
<evidence type="ECO:0000256" key="1">
    <source>
        <dbReference type="ARBA" id="ARBA00004141"/>
    </source>
</evidence>
<dbReference type="OrthoDB" id="9810336at2"/>
<evidence type="ECO:0000259" key="6">
    <source>
        <dbReference type="Pfam" id="PF01957"/>
    </source>
</evidence>
<evidence type="ECO:0000313" key="7">
    <source>
        <dbReference type="EMBL" id="TQV88866.1"/>
    </source>
</evidence>
<sequence>MFDSLVYWHWVVFGFVMLILEMLAPGAILMWFGIGAIIVGGLLFMFPEMSWELQVLIFAVFSITSVFAWKHWRKGKPEDDTESGTLNQRGRALIGRQVPLVEGIKNGVGRVQIDDTFWRVEGNDLEVGTLIRVTDAEGATLKVEPAINQ</sequence>
<keyword evidence="4 5" id="KW-0472">Membrane</keyword>
<dbReference type="InterPro" id="IPR002810">
    <property type="entry name" value="NfeD-like_C"/>
</dbReference>
<accession>A0A545UHB4</accession>
<gene>
    <name evidence="7" type="ORF">FLL46_04855</name>
</gene>
<proteinExistence type="predicted"/>
<evidence type="ECO:0000256" key="4">
    <source>
        <dbReference type="ARBA" id="ARBA00023136"/>
    </source>
</evidence>
<keyword evidence="2 5" id="KW-0812">Transmembrane</keyword>
<comment type="caution">
    <text evidence="7">The sequence shown here is derived from an EMBL/GenBank/DDBJ whole genome shotgun (WGS) entry which is preliminary data.</text>
</comment>
<name>A0A545UHB4_9GAMM</name>
<evidence type="ECO:0000256" key="2">
    <source>
        <dbReference type="ARBA" id="ARBA00022692"/>
    </source>
</evidence>
<feature type="transmembrane region" description="Helical" evidence="5">
    <location>
        <begin position="6"/>
        <end position="23"/>
    </location>
</feature>
<dbReference type="GO" id="GO:0005886">
    <property type="term" value="C:plasma membrane"/>
    <property type="evidence" value="ECO:0007669"/>
    <property type="project" value="TreeGrafter"/>
</dbReference>
<organism evidence="7 8">
    <name type="scientific">Aliikangiella coralliicola</name>
    <dbReference type="NCBI Taxonomy" id="2592383"/>
    <lineage>
        <taxon>Bacteria</taxon>
        <taxon>Pseudomonadati</taxon>
        <taxon>Pseudomonadota</taxon>
        <taxon>Gammaproteobacteria</taxon>
        <taxon>Oceanospirillales</taxon>
        <taxon>Pleioneaceae</taxon>
        <taxon>Aliikangiella</taxon>
    </lineage>
</organism>
<evidence type="ECO:0000256" key="5">
    <source>
        <dbReference type="SAM" id="Phobius"/>
    </source>
</evidence>
<keyword evidence="3 5" id="KW-1133">Transmembrane helix</keyword>
<comment type="subcellular location">
    <subcellularLocation>
        <location evidence="1">Membrane</location>
        <topology evidence="1">Multi-pass membrane protein</topology>
    </subcellularLocation>
</comment>
<dbReference type="Proteomes" id="UP000315439">
    <property type="component" value="Unassembled WGS sequence"/>
</dbReference>
<dbReference type="Pfam" id="PF01957">
    <property type="entry name" value="NfeD"/>
    <property type="match status" value="1"/>
</dbReference>
<feature type="transmembrane region" description="Helical" evidence="5">
    <location>
        <begin position="53"/>
        <end position="69"/>
    </location>
</feature>
<protein>
    <submittedName>
        <fullName evidence="7">NfeD family protein</fullName>
    </submittedName>
</protein>
<dbReference type="PANTHER" id="PTHR33507">
    <property type="entry name" value="INNER MEMBRANE PROTEIN YBBJ"/>
    <property type="match status" value="1"/>
</dbReference>
<evidence type="ECO:0000313" key="8">
    <source>
        <dbReference type="Proteomes" id="UP000315439"/>
    </source>
</evidence>
<dbReference type="InterPro" id="IPR052165">
    <property type="entry name" value="Membrane_assoc_protease"/>
</dbReference>
<keyword evidence="8" id="KW-1185">Reference proteome</keyword>
<feature type="domain" description="NfeD-like C-terminal" evidence="6">
    <location>
        <begin position="92"/>
        <end position="145"/>
    </location>
</feature>